<dbReference type="Proteomes" id="UP001530315">
    <property type="component" value="Unassembled WGS sequence"/>
</dbReference>
<feature type="compositionally biased region" description="Basic and acidic residues" evidence="1">
    <location>
        <begin position="23"/>
        <end position="37"/>
    </location>
</feature>
<feature type="compositionally biased region" description="Pro residues" evidence="1">
    <location>
        <begin position="1"/>
        <end position="10"/>
    </location>
</feature>
<evidence type="ECO:0000313" key="3">
    <source>
        <dbReference type="Proteomes" id="UP001530315"/>
    </source>
</evidence>
<proteinExistence type="predicted"/>
<dbReference type="EMBL" id="JALLAZ020000015">
    <property type="protein sequence ID" value="KAL3805758.1"/>
    <property type="molecule type" value="Genomic_DNA"/>
</dbReference>
<feature type="compositionally biased region" description="Acidic residues" evidence="1">
    <location>
        <begin position="213"/>
        <end position="223"/>
    </location>
</feature>
<protein>
    <submittedName>
        <fullName evidence="2">Uncharacterized protein</fullName>
    </submittedName>
</protein>
<feature type="compositionally biased region" description="Basic and acidic residues" evidence="1">
    <location>
        <begin position="161"/>
        <end position="188"/>
    </location>
</feature>
<accession>A0ABD3QZU1</accession>
<sequence>MEVGRTPPPASSSTTLMGLDTRSPGERGDGEHAELDEARKQSYIQRYGLLPTITPLSKRYGQMKRQQQQQQLLQCQGQGPSAAASKNAAPASILATGSSAATAAVATAHNGKLNNNARKRRGDLLGAASRLGRHRRSRLTTTQSSSSLPTIFLGRNRTPKRGRDEDEATARANERVWRRASRGEKENRANGQSLSGHPREGSVAKRGKFDPDAVADVDGDNDNDGGGGGGDFVVGTPPPKNPIDPLTPSRHVMTPPKTPFPRKFSLVTGTATPAKPSFPLSLDVDDREGATILSFGTTTASTADREKKSATASVAPGFSFGAVGETNNAVASVKGGMGVPAVSDVDSRDDVIGGTHAIIDCIWIVSANAYYSYKDE</sequence>
<dbReference type="AlphaFoldDB" id="A0ABD3QZU1"/>
<evidence type="ECO:0000313" key="2">
    <source>
        <dbReference type="EMBL" id="KAL3805758.1"/>
    </source>
</evidence>
<feature type="region of interest" description="Disordered" evidence="1">
    <location>
        <begin position="1"/>
        <end position="37"/>
    </location>
</feature>
<keyword evidence="3" id="KW-1185">Reference proteome</keyword>
<feature type="region of interest" description="Disordered" evidence="1">
    <location>
        <begin position="127"/>
        <end position="255"/>
    </location>
</feature>
<reference evidence="2 3" key="1">
    <citation type="submission" date="2024-10" db="EMBL/GenBank/DDBJ databases">
        <title>Updated reference genomes for cyclostephanoid diatoms.</title>
        <authorList>
            <person name="Roberts W.R."/>
            <person name="Alverson A.J."/>
        </authorList>
    </citation>
    <scope>NUCLEOTIDE SEQUENCE [LARGE SCALE GENOMIC DNA]</scope>
    <source>
        <strain evidence="2 3">AJA276-08</strain>
    </source>
</reference>
<gene>
    <name evidence="2" type="ORF">ACHAW5_009018</name>
</gene>
<name>A0ABD3QZU1_9STRA</name>
<comment type="caution">
    <text evidence="2">The sequence shown here is derived from an EMBL/GenBank/DDBJ whole genome shotgun (WGS) entry which is preliminary data.</text>
</comment>
<feature type="compositionally biased region" description="Basic and acidic residues" evidence="1">
    <location>
        <begin position="197"/>
        <end position="211"/>
    </location>
</feature>
<evidence type="ECO:0000256" key="1">
    <source>
        <dbReference type="SAM" id="MobiDB-lite"/>
    </source>
</evidence>
<organism evidence="2 3">
    <name type="scientific">Stephanodiscus triporus</name>
    <dbReference type="NCBI Taxonomy" id="2934178"/>
    <lineage>
        <taxon>Eukaryota</taxon>
        <taxon>Sar</taxon>
        <taxon>Stramenopiles</taxon>
        <taxon>Ochrophyta</taxon>
        <taxon>Bacillariophyta</taxon>
        <taxon>Coscinodiscophyceae</taxon>
        <taxon>Thalassiosirophycidae</taxon>
        <taxon>Stephanodiscales</taxon>
        <taxon>Stephanodiscaceae</taxon>
        <taxon>Stephanodiscus</taxon>
    </lineage>
</organism>
<feature type="compositionally biased region" description="Low complexity" evidence="1">
    <location>
        <begin position="139"/>
        <end position="148"/>
    </location>
</feature>